<dbReference type="EMBL" id="PQ015379">
    <property type="protein sequence ID" value="XDJ15360.1"/>
    <property type="molecule type" value="Genomic_DNA"/>
</dbReference>
<evidence type="ECO:0000313" key="1">
    <source>
        <dbReference type="EMBL" id="XDJ15360.1"/>
    </source>
</evidence>
<proteinExistence type="predicted"/>
<sequence>MKREMQVAADDSYDACNYNQARFLELMKEKGYPADHPDLQWLLNNWEFDDAGPWKKENDPDRI</sequence>
<accession>A0AB39CEV9</accession>
<name>A0AB39CEV9_9VIRU</name>
<organism evidence="1">
    <name type="scientific">Pseudomonas phage HRDY3</name>
    <dbReference type="NCBI Taxonomy" id="3236930"/>
    <lineage>
        <taxon>Viruses</taxon>
    </lineage>
</organism>
<reference evidence="1" key="1">
    <citation type="submission" date="2024-07" db="EMBL/GenBank/DDBJ databases">
        <authorList>
            <person name="Bringhurst R.M."/>
            <person name="Homer T.E."/>
        </authorList>
    </citation>
    <scope>NUCLEOTIDE SEQUENCE</scope>
</reference>
<protein>
    <submittedName>
        <fullName evidence="1">Uncharacterized protein</fullName>
    </submittedName>
</protein>